<evidence type="ECO:0000313" key="1">
    <source>
        <dbReference type="EMBL" id="RSJ06437.1"/>
    </source>
</evidence>
<reference evidence="1 2" key="1">
    <citation type="submission" date="2018-11" db="EMBL/GenBank/DDBJ databases">
        <title>Species Designations Belie Phenotypic and Genotypic Heterogeneity in Oral Streptococci.</title>
        <authorList>
            <person name="Velsko I."/>
        </authorList>
    </citation>
    <scope>NUCLEOTIDE SEQUENCE [LARGE SCALE GENOMIC DNA]</scope>
    <source>
        <strain evidence="1 2">BCC36</strain>
    </source>
</reference>
<sequence>MITSKAMLVLQALHTPELRAKASEKARNHGLLHGTTVHTLGLAQLLKDEGITETFQEFYAQALVAFYDYATTHFHIGNPSISMLDNLVRGKRILWDNYK</sequence>
<name>A0A428E8V4_STRMT</name>
<protein>
    <submittedName>
        <fullName evidence="1">Uncharacterized protein</fullName>
    </submittedName>
</protein>
<organism evidence="1 2">
    <name type="scientific">Streptococcus mitis</name>
    <dbReference type="NCBI Taxonomy" id="28037"/>
    <lineage>
        <taxon>Bacteria</taxon>
        <taxon>Bacillati</taxon>
        <taxon>Bacillota</taxon>
        <taxon>Bacilli</taxon>
        <taxon>Lactobacillales</taxon>
        <taxon>Streptococcaceae</taxon>
        <taxon>Streptococcus</taxon>
        <taxon>Streptococcus mitis group</taxon>
    </lineage>
</organism>
<dbReference type="Proteomes" id="UP000274376">
    <property type="component" value="Unassembled WGS sequence"/>
</dbReference>
<dbReference type="AlphaFoldDB" id="A0A428E8V4"/>
<dbReference type="EMBL" id="RJOE01000020">
    <property type="protein sequence ID" value="RSJ06437.1"/>
    <property type="molecule type" value="Genomic_DNA"/>
</dbReference>
<proteinExistence type="predicted"/>
<dbReference type="RefSeq" id="WP_032461253.1">
    <property type="nucleotide sequence ID" value="NZ_RJNU01000015.1"/>
</dbReference>
<evidence type="ECO:0000313" key="2">
    <source>
        <dbReference type="Proteomes" id="UP000274376"/>
    </source>
</evidence>
<accession>A0A428E8V4</accession>
<gene>
    <name evidence="1" type="ORF">D8839_08620</name>
</gene>
<comment type="caution">
    <text evidence="1">The sequence shown here is derived from an EMBL/GenBank/DDBJ whole genome shotgun (WGS) entry which is preliminary data.</text>
</comment>